<dbReference type="RefSeq" id="WP_093557527.1">
    <property type="nucleotide sequence ID" value="NZ_FPBO01000021.1"/>
</dbReference>
<keyword evidence="4 13" id="KW-0813">Transport</keyword>
<keyword evidence="16" id="KW-1185">Reference proteome</keyword>
<dbReference type="FunFam" id="3.40.1690.10:FF:000001">
    <property type="entry name" value="Flagellar biosynthetic protein FlhB"/>
    <property type="match status" value="1"/>
</dbReference>
<feature type="region of interest" description="Disordered" evidence="14">
    <location>
        <begin position="358"/>
        <end position="391"/>
    </location>
</feature>
<dbReference type="PANTHER" id="PTHR30531">
    <property type="entry name" value="FLAGELLAR BIOSYNTHETIC PROTEIN FLHB"/>
    <property type="match status" value="1"/>
</dbReference>
<evidence type="ECO:0000256" key="8">
    <source>
        <dbReference type="ARBA" id="ARBA00022927"/>
    </source>
</evidence>
<keyword evidence="10 13" id="KW-0472">Membrane</keyword>
<evidence type="ECO:0000313" key="16">
    <source>
        <dbReference type="Proteomes" id="UP000199391"/>
    </source>
</evidence>
<evidence type="ECO:0000256" key="4">
    <source>
        <dbReference type="ARBA" id="ARBA00022448"/>
    </source>
</evidence>
<comment type="caution">
    <text evidence="13">Lacks conserved residue(s) required for the propagation of feature annotation.</text>
</comment>
<evidence type="ECO:0000256" key="2">
    <source>
        <dbReference type="ARBA" id="ARBA00010690"/>
    </source>
</evidence>
<feature type="transmembrane region" description="Helical" evidence="13">
    <location>
        <begin position="146"/>
        <end position="165"/>
    </location>
</feature>
<evidence type="ECO:0000256" key="1">
    <source>
        <dbReference type="ARBA" id="ARBA00004651"/>
    </source>
</evidence>
<dbReference type="AlphaFoldDB" id="A0A1I7L0Q7"/>
<dbReference type="Gene3D" id="3.40.1690.10">
    <property type="entry name" value="secretion proteins EscU"/>
    <property type="match status" value="1"/>
</dbReference>
<accession>A0A1I7L0Q7</accession>
<dbReference type="OrthoDB" id="9807950at2"/>
<name>A0A1I7L0Q7_9BURK</name>
<keyword evidence="5 13" id="KW-1003">Cell membrane</keyword>
<dbReference type="STRING" id="1035707.SAMN05216552_1021117"/>
<dbReference type="GO" id="GO:0044780">
    <property type="term" value="P:bacterial-type flagellum assembly"/>
    <property type="evidence" value="ECO:0007669"/>
    <property type="project" value="InterPro"/>
</dbReference>
<dbReference type="InterPro" id="IPR006136">
    <property type="entry name" value="FlhB"/>
</dbReference>
<dbReference type="InterPro" id="IPR006135">
    <property type="entry name" value="T3SS_substrate_exporter"/>
</dbReference>
<dbReference type="Pfam" id="PF01312">
    <property type="entry name" value="Bac_export_2"/>
    <property type="match status" value="1"/>
</dbReference>
<reference evidence="16" key="1">
    <citation type="submission" date="2016-10" db="EMBL/GenBank/DDBJ databases">
        <authorList>
            <person name="Varghese N."/>
            <person name="Submissions S."/>
        </authorList>
    </citation>
    <scope>NUCLEOTIDE SEQUENCE [LARGE SCALE GENOMIC DNA]</scope>
    <source>
        <strain evidence="16">CGMCC 1.11014</strain>
    </source>
</reference>
<keyword evidence="9 13" id="KW-1133">Transmembrane helix</keyword>
<evidence type="ECO:0000256" key="11">
    <source>
        <dbReference type="ARBA" id="ARBA00023225"/>
    </source>
</evidence>
<keyword evidence="8 13" id="KW-0653">Protein transport</keyword>
<sequence>MAEESESEKTEPASQKRLEQAREEGDVPRSREVATFTVLMTAGAGLWMTGSGLVRDLSSAMVSGLSLPPEQIFNPDVLITRVAVDIGRVMLACLPLAAAIMLVALASPLLVGGWLFSGKAIGPNFMKLNPISGLANMVSKNALVELVKAIAKTIVVGAVAWLVVLQQKDAVIGLINEPLKLGTVHLLDMLGVSFLFIVGALGFIAAIDAPYQLWHYANKLKMTRQELIQESKESDGNPQIKGKIRQLQREMAKRRMMADVPTADVVVTNPTHYAVALKYADGSRGAPKVVAKGTDEVAAKIRELAKEHKVAILEAPALARALHKHTDIGDEIPERLYAAVAEVLAYVFQIRTFKPGNRYPDRPTKLEVPADMDPLNPASQKKPDNNNGAAR</sequence>
<keyword evidence="15" id="KW-0282">Flagellum</keyword>
<dbReference type="Proteomes" id="UP000199391">
    <property type="component" value="Unassembled WGS sequence"/>
</dbReference>
<dbReference type="Gene3D" id="6.10.250.2080">
    <property type="match status" value="1"/>
</dbReference>
<dbReference type="PANTHER" id="PTHR30531:SF12">
    <property type="entry name" value="FLAGELLAR BIOSYNTHETIC PROTEIN FLHB"/>
    <property type="match status" value="1"/>
</dbReference>
<evidence type="ECO:0000256" key="10">
    <source>
        <dbReference type="ARBA" id="ARBA00023136"/>
    </source>
</evidence>
<dbReference type="InterPro" id="IPR029025">
    <property type="entry name" value="T3SS_substrate_exporter_C"/>
</dbReference>
<dbReference type="GO" id="GO:0009306">
    <property type="term" value="P:protein secretion"/>
    <property type="evidence" value="ECO:0007669"/>
    <property type="project" value="InterPro"/>
</dbReference>
<keyword evidence="6 13" id="KW-0812">Transmembrane</keyword>
<comment type="subcellular location">
    <subcellularLocation>
        <location evidence="1">Cell membrane</location>
        <topology evidence="1">Multi-pass membrane protein</topology>
    </subcellularLocation>
</comment>
<evidence type="ECO:0000256" key="12">
    <source>
        <dbReference type="ARBA" id="ARBA00025078"/>
    </source>
</evidence>
<dbReference type="SUPFAM" id="SSF160544">
    <property type="entry name" value="EscU C-terminal domain-like"/>
    <property type="match status" value="1"/>
</dbReference>
<proteinExistence type="inferred from homology"/>
<evidence type="ECO:0000256" key="3">
    <source>
        <dbReference type="ARBA" id="ARBA00021622"/>
    </source>
</evidence>
<protein>
    <recommendedName>
        <fullName evidence="3 13">Flagellar biosynthetic protein FlhB</fullName>
    </recommendedName>
</protein>
<dbReference type="PRINTS" id="PR00950">
    <property type="entry name" value="TYPE3IMSPROT"/>
</dbReference>
<gene>
    <name evidence="13" type="primary">flhB</name>
    <name evidence="15" type="ORF">SAMN05216552_1021117</name>
</gene>
<comment type="similarity">
    <text evidence="2 13">Belongs to the type III secretion exporter family.</text>
</comment>
<dbReference type="GO" id="GO:0005886">
    <property type="term" value="C:plasma membrane"/>
    <property type="evidence" value="ECO:0007669"/>
    <property type="project" value="UniProtKB-SubCell"/>
</dbReference>
<keyword evidence="15" id="KW-0966">Cell projection</keyword>
<organism evidence="15 16">
    <name type="scientific">Pseudoduganella namucuonensis</name>
    <dbReference type="NCBI Taxonomy" id="1035707"/>
    <lineage>
        <taxon>Bacteria</taxon>
        <taxon>Pseudomonadati</taxon>
        <taxon>Pseudomonadota</taxon>
        <taxon>Betaproteobacteria</taxon>
        <taxon>Burkholderiales</taxon>
        <taxon>Oxalobacteraceae</taxon>
        <taxon>Telluria group</taxon>
        <taxon>Pseudoduganella</taxon>
    </lineage>
</organism>
<keyword evidence="11 13" id="KW-1006">Bacterial flagellum protein export</keyword>
<dbReference type="NCBIfam" id="TIGR00328">
    <property type="entry name" value="flhB"/>
    <property type="match status" value="1"/>
</dbReference>
<evidence type="ECO:0000256" key="7">
    <source>
        <dbReference type="ARBA" id="ARBA00022795"/>
    </source>
</evidence>
<evidence type="ECO:0000256" key="5">
    <source>
        <dbReference type="ARBA" id="ARBA00022475"/>
    </source>
</evidence>
<feature type="compositionally biased region" description="Basic and acidic residues" evidence="14">
    <location>
        <begin position="7"/>
        <end position="29"/>
    </location>
</feature>
<evidence type="ECO:0000313" key="15">
    <source>
        <dbReference type="EMBL" id="SFV03124.1"/>
    </source>
</evidence>
<evidence type="ECO:0000256" key="9">
    <source>
        <dbReference type="ARBA" id="ARBA00022989"/>
    </source>
</evidence>
<evidence type="ECO:0000256" key="14">
    <source>
        <dbReference type="SAM" id="MobiDB-lite"/>
    </source>
</evidence>
<feature type="transmembrane region" description="Helical" evidence="13">
    <location>
        <begin position="89"/>
        <end position="116"/>
    </location>
</feature>
<comment type="function">
    <text evidence="12 13">Required for formation of the rod structure in the basal body of the flagellar apparatus. Together with FliI and FliH, may constitute the export apparatus of flagellin.</text>
</comment>
<evidence type="ECO:0000256" key="13">
    <source>
        <dbReference type="RuleBase" id="RU364091"/>
    </source>
</evidence>
<keyword evidence="15" id="KW-0969">Cilium</keyword>
<feature type="transmembrane region" description="Helical" evidence="13">
    <location>
        <begin position="186"/>
        <end position="207"/>
    </location>
</feature>
<keyword evidence="7 13" id="KW-1005">Bacterial flagellum biogenesis</keyword>
<evidence type="ECO:0000256" key="6">
    <source>
        <dbReference type="ARBA" id="ARBA00022692"/>
    </source>
</evidence>
<feature type="region of interest" description="Disordered" evidence="14">
    <location>
        <begin position="1"/>
        <end position="29"/>
    </location>
</feature>
<dbReference type="EMBL" id="FPBO01000021">
    <property type="protein sequence ID" value="SFV03124.1"/>
    <property type="molecule type" value="Genomic_DNA"/>
</dbReference>